<evidence type="ECO:0000256" key="6">
    <source>
        <dbReference type="ARBA" id="ARBA00023125"/>
    </source>
</evidence>
<evidence type="ECO:0000256" key="8">
    <source>
        <dbReference type="PROSITE-ProRule" id="PRU00042"/>
    </source>
</evidence>
<dbReference type="InterPro" id="IPR036236">
    <property type="entry name" value="Znf_C2H2_sf"/>
</dbReference>
<feature type="domain" description="C2H2-type" evidence="10">
    <location>
        <begin position="187"/>
        <end position="209"/>
    </location>
</feature>
<evidence type="ECO:0000313" key="12">
    <source>
        <dbReference type="Proteomes" id="UP001162164"/>
    </source>
</evidence>
<dbReference type="Pfam" id="PF13465">
    <property type="entry name" value="zf-H2C2_2"/>
    <property type="match status" value="1"/>
</dbReference>
<dbReference type="SUPFAM" id="SSF57667">
    <property type="entry name" value="beta-beta-alpha zinc fingers"/>
    <property type="match status" value="2"/>
</dbReference>
<evidence type="ECO:0000256" key="1">
    <source>
        <dbReference type="ARBA" id="ARBA00004123"/>
    </source>
</evidence>
<name>A0ABQ9IVS8_9CUCU</name>
<keyword evidence="6" id="KW-0238">DNA-binding</keyword>
<dbReference type="SMART" id="SM00355">
    <property type="entry name" value="ZnF_C2H2"/>
    <property type="match status" value="3"/>
</dbReference>
<sequence length="217" mass="24236">MDTSIYDISEAARLCHERFPERRALSGLSYPLFNAAEHKLRTGSFPNSKRLDHPTPVKSEDNIVNVLKCNSVNSLFLSLRSLAEELRGRPPSAEDERKSVSGDSSAASSQGDLPETAVPTPRARPRERTLLPCGVCSKAFDRPSLLKRHMRTHTGEKPHVCMVCGKGFSTSSSLNTHRRIHSGEKPHQCPVCLKRFTASSNLYYHRMTHIKVVNKIC</sequence>
<evidence type="ECO:0000259" key="10">
    <source>
        <dbReference type="PROSITE" id="PS50157"/>
    </source>
</evidence>
<evidence type="ECO:0000256" key="7">
    <source>
        <dbReference type="ARBA" id="ARBA00023242"/>
    </source>
</evidence>
<keyword evidence="7" id="KW-0539">Nucleus</keyword>
<keyword evidence="3" id="KW-0677">Repeat</keyword>
<protein>
    <recommendedName>
        <fullName evidence="10">C2H2-type domain-containing protein</fullName>
    </recommendedName>
</protein>
<feature type="compositionally biased region" description="Low complexity" evidence="9">
    <location>
        <begin position="101"/>
        <end position="112"/>
    </location>
</feature>
<evidence type="ECO:0000256" key="4">
    <source>
        <dbReference type="ARBA" id="ARBA00022771"/>
    </source>
</evidence>
<feature type="region of interest" description="Disordered" evidence="9">
    <location>
        <begin position="86"/>
        <end position="124"/>
    </location>
</feature>
<dbReference type="PANTHER" id="PTHR16515">
    <property type="entry name" value="PR DOMAIN ZINC FINGER PROTEIN"/>
    <property type="match status" value="1"/>
</dbReference>
<dbReference type="Proteomes" id="UP001162164">
    <property type="component" value="Unassembled WGS sequence"/>
</dbReference>
<gene>
    <name evidence="11" type="ORF">NQ317_017139</name>
</gene>
<evidence type="ECO:0000256" key="9">
    <source>
        <dbReference type="SAM" id="MobiDB-lite"/>
    </source>
</evidence>
<dbReference type="PROSITE" id="PS00028">
    <property type="entry name" value="ZINC_FINGER_C2H2_1"/>
    <property type="match status" value="3"/>
</dbReference>
<dbReference type="PROSITE" id="PS50157">
    <property type="entry name" value="ZINC_FINGER_C2H2_2"/>
    <property type="match status" value="3"/>
</dbReference>
<feature type="domain" description="C2H2-type" evidence="10">
    <location>
        <begin position="131"/>
        <end position="158"/>
    </location>
</feature>
<comment type="subcellular location">
    <subcellularLocation>
        <location evidence="1">Nucleus</location>
    </subcellularLocation>
</comment>
<proteinExistence type="predicted"/>
<dbReference type="PANTHER" id="PTHR16515:SF49">
    <property type="entry name" value="GASTRULA ZINC FINGER PROTEIN XLCGF49.1-LIKE-RELATED"/>
    <property type="match status" value="1"/>
</dbReference>
<keyword evidence="4 8" id="KW-0863">Zinc-finger</keyword>
<feature type="domain" description="C2H2-type" evidence="10">
    <location>
        <begin position="159"/>
        <end position="186"/>
    </location>
</feature>
<evidence type="ECO:0000313" key="11">
    <source>
        <dbReference type="EMBL" id="KAJ8967153.1"/>
    </source>
</evidence>
<keyword evidence="12" id="KW-1185">Reference proteome</keyword>
<accession>A0ABQ9IVS8</accession>
<comment type="caution">
    <text evidence="11">The sequence shown here is derived from an EMBL/GenBank/DDBJ whole genome shotgun (WGS) entry which is preliminary data.</text>
</comment>
<keyword evidence="2" id="KW-0479">Metal-binding</keyword>
<dbReference type="InterPro" id="IPR013087">
    <property type="entry name" value="Znf_C2H2_type"/>
</dbReference>
<evidence type="ECO:0000256" key="5">
    <source>
        <dbReference type="ARBA" id="ARBA00022833"/>
    </source>
</evidence>
<dbReference type="EMBL" id="JAPWTJ010002234">
    <property type="protein sequence ID" value="KAJ8967153.1"/>
    <property type="molecule type" value="Genomic_DNA"/>
</dbReference>
<feature type="compositionally biased region" description="Basic and acidic residues" evidence="9">
    <location>
        <begin position="86"/>
        <end position="100"/>
    </location>
</feature>
<organism evidence="11 12">
    <name type="scientific">Molorchus minor</name>
    <dbReference type="NCBI Taxonomy" id="1323400"/>
    <lineage>
        <taxon>Eukaryota</taxon>
        <taxon>Metazoa</taxon>
        <taxon>Ecdysozoa</taxon>
        <taxon>Arthropoda</taxon>
        <taxon>Hexapoda</taxon>
        <taxon>Insecta</taxon>
        <taxon>Pterygota</taxon>
        <taxon>Neoptera</taxon>
        <taxon>Endopterygota</taxon>
        <taxon>Coleoptera</taxon>
        <taxon>Polyphaga</taxon>
        <taxon>Cucujiformia</taxon>
        <taxon>Chrysomeloidea</taxon>
        <taxon>Cerambycidae</taxon>
        <taxon>Lamiinae</taxon>
        <taxon>Monochamini</taxon>
        <taxon>Molorchus</taxon>
    </lineage>
</organism>
<evidence type="ECO:0000256" key="2">
    <source>
        <dbReference type="ARBA" id="ARBA00022723"/>
    </source>
</evidence>
<reference evidence="11" key="1">
    <citation type="journal article" date="2023" name="Insect Mol. Biol.">
        <title>Genome sequencing provides insights into the evolution of gene families encoding plant cell wall-degrading enzymes in longhorned beetles.</title>
        <authorList>
            <person name="Shin N.R."/>
            <person name="Okamura Y."/>
            <person name="Kirsch R."/>
            <person name="Pauchet Y."/>
        </authorList>
    </citation>
    <scope>NUCLEOTIDE SEQUENCE</scope>
    <source>
        <strain evidence="11">MMC_N1</strain>
    </source>
</reference>
<keyword evidence="5" id="KW-0862">Zinc</keyword>
<dbReference type="Gene3D" id="3.30.160.60">
    <property type="entry name" value="Classic Zinc Finger"/>
    <property type="match status" value="3"/>
</dbReference>
<evidence type="ECO:0000256" key="3">
    <source>
        <dbReference type="ARBA" id="ARBA00022737"/>
    </source>
</evidence>
<dbReference type="InterPro" id="IPR050331">
    <property type="entry name" value="Zinc_finger"/>
</dbReference>
<dbReference type="Pfam" id="PF00096">
    <property type="entry name" value="zf-C2H2"/>
    <property type="match status" value="1"/>
</dbReference>